<dbReference type="Pfam" id="PF12056">
    <property type="entry name" value="DUF3537"/>
    <property type="match status" value="1"/>
</dbReference>
<proteinExistence type="predicted"/>
<keyword evidence="1" id="KW-1133">Transmembrane helix</keyword>
<dbReference type="PANTHER" id="PTHR31963:SF16">
    <property type="entry name" value="OS06G0635200 PROTEIN"/>
    <property type="match status" value="1"/>
</dbReference>
<protein>
    <submittedName>
        <fullName evidence="2">Putative ovule protein</fullName>
    </submittedName>
</protein>
<accession>A0A0V0H282</accession>
<dbReference type="AlphaFoldDB" id="A0A0V0H282"/>
<evidence type="ECO:0000313" key="2">
    <source>
        <dbReference type="EMBL" id="JAP14529.1"/>
    </source>
</evidence>
<evidence type="ECO:0000256" key="1">
    <source>
        <dbReference type="SAM" id="Phobius"/>
    </source>
</evidence>
<reference evidence="2" key="1">
    <citation type="submission" date="2015-12" db="EMBL/GenBank/DDBJ databases">
        <title>Gene expression during late stages of embryo sac development: a critical building block for successful pollen-pistil interactions.</title>
        <authorList>
            <person name="Liu Y."/>
            <person name="Joly V."/>
            <person name="Sabar M."/>
            <person name="Matton D.P."/>
        </authorList>
    </citation>
    <scope>NUCLEOTIDE SEQUENCE</scope>
</reference>
<dbReference type="InterPro" id="IPR021924">
    <property type="entry name" value="DUF3537"/>
</dbReference>
<sequence>MCDIKKESLLNKNKGIERTVSNAYDELRSFRTWLKWMCVDQSNAFSACLSWFVFILLAVIVPCLSHFLLARDDSDAAHSRPYDNVVQLSLSSVAALSFVCLSQFVKKYGLRRFLFLDKLCDESETVRRGYTEQLNVSLLFFFPRLSFMH</sequence>
<feature type="transmembrane region" description="Helical" evidence="1">
    <location>
        <begin position="88"/>
        <end position="105"/>
    </location>
</feature>
<name>A0A0V0H282_SOLCH</name>
<keyword evidence="1" id="KW-0472">Membrane</keyword>
<feature type="transmembrane region" description="Helical" evidence="1">
    <location>
        <begin position="44"/>
        <end position="68"/>
    </location>
</feature>
<organism evidence="2">
    <name type="scientific">Solanum chacoense</name>
    <name type="common">Chaco potato</name>
    <dbReference type="NCBI Taxonomy" id="4108"/>
    <lineage>
        <taxon>Eukaryota</taxon>
        <taxon>Viridiplantae</taxon>
        <taxon>Streptophyta</taxon>
        <taxon>Embryophyta</taxon>
        <taxon>Tracheophyta</taxon>
        <taxon>Spermatophyta</taxon>
        <taxon>Magnoliopsida</taxon>
        <taxon>eudicotyledons</taxon>
        <taxon>Gunneridae</taxon>
        <taxon>Pentapetalae</taxon>
        <taxon>asterids</taxon>
        <taxon>lamiids</taxon>
        <taxon>Solanales</taxon>
        <taxon>Solanaceae</taxon>
        <taxon>Solanoideae</taxon>
        <taxon>Solaneae</taxon>
        <taxon>Solanum</taxon>
    </lineage>
</organism>
<dbReference type="PANTHER" id="PTHR31963">
    <property type="entry name" value="RAS GUANINE NUCLEOTIDE EXCHANGE FACTOR K"/>
    <property type="match status" value="1"/>
</dbReference>
<keyword evidence="1" id="KW-0812">Transmembrane</keyword>
<dbReference type="EMBL" id="GEDG01026439">
    <property type="protein sequence ID" value="JAP14529.1"/>
    <property type="molecule type" value="Transcribed_RNA"/>
</dbReference>